<keyword evidence="6 7" id="KW-0472">Membrane</keyword>
<evidence type="ECO:0000313" key="8">
    <source>
        <dbReference type="EMBL" id="QUS58274.1"/>
    </source>
</evidence>
<dbReference type="Proteomes" id="UP000680706">
    <property type="component" value="Plasmid pAb134-01"/>
</dbReference>
<feature type="transmembrane region" description="Helical" evidence="7">
    <location>
        <begin position="490"/>
        <end position="510"/>
    </location>
</feature>
<feature type="transmembrane region" description="Helical" evidence="7">
    <location>
        <begin position="423"/>
        <end position="445"/>
    </location>
</feature>
<evidence type="ECO:0000313" key="9">
    <source>
        <dbReference type="Proteomes" id="UP000680706"/>
    </source>
</evidence>
<dbReference type="Pfam" id="PF02028">
    <property type="entry name" value="BCCT"/>
    <property type="match status" value="1"/>
</dbReference>
<keyword evidence="5 7" id="KW-1133">Transmembrane helix</keyword>
<comment type="subcellular location">
    <subcellularLocation>
        <location evidence="1">Cell membrane</location>
        <topology evidence="1">Multi-pass membrane protein</topology>
    </subcellularLocation>
</comment>
<accession>A0ABX8AT64</accession>
<feature type="transmembrane region" description="Helical" evidence="7">
    <location>
        <begin position="333"/>
        <end position="353"/>
    </location>
</feature>
<keyword evidence="3" id="KW-1003">Cell membrane</keyword>
<feature type="transmembrane region" description="Helical" evidence="7">
    <location>
        <begin position="277"/>
        <end position="297"/>
    </location>
</feature>
<sequence length="543" mass="58450">MALEEPMTKPTTNKGEILKPSLDKSIFLPSLLFSLAIIIPMILMGEALNPYITAINNFVSHSFGWAYMAYGTIGLFFLAWVAFGPLANVKLGNADDKPAFNDSSWAFMILAAGFGIGVVNWSMVEPMITMASAPAGAEPFSAKAAEDALAYGLIHWGPFLWVGYMALGLPFAYFLFARKPKVQRFALCFEPILGQKRVEGPIGTAINAFAVFGLIGGIGTTLGLAIPLLAGLLSVFIGIEHTMFVEVGVLLFFGALTMYSLSKTISKGMKLLSDFNGWLVVVVLGAMILFGPTAYIMNSFTSIFGNAMELMPHVFTWTDTYGLSNGYAQDQSVFYMAWYIAYAPQMGLFVACVSRGRTLKNVVLGCVGYGSLSAFVFFAILGAFAVQLQLTGTVDLAANFNEHGIPSTVALALSNTPLPALAVPIYLLMVAIFVITTIEACTRNLASMTNKNISGDIEPSTSSRLIWCAIIIAISFGVILVGGLDVVVTLALVPTVPLVALSFLATYCMVKAARKDFPHLFRSKYTAIERHEDGSLTVKTAEL</sequence>
<dbReference type="EMBL" id="CP074127">
    <property type="protein sequence ID" value="QUS58274.1"/>
    <property type="molecule type" value="Genomic_DNA"/>
</dbReference>
<reference evidence="8 9" key="1">
    <citation type="journal article" date="2021" name="Angew. Chem. Int. Ed. Engl.">
        <title>A novel family of nonribosomal peptides modulate collective behavior in Pseudovibrio bacteria isolated from marine sponges.</title>
        <authorList>
            <person name="Ioca L.P."/>
            <person name="Dai Y."/>
            <person name="Kunakom S."/>
            <person name="Diaz-Espinosa J."/>
            <person name="Krunic A."/>
            <person name="Crnkovic C.M."/>
            <person name="Orjala J."/>
            <person name="Sanchez L.M."/>
            <person name="Ferreira A.G."/>
            <person name="Berlinck R.G.S."/>
            <person name="Eustaquio A.S."/>
        </authorList>
    </citation>
    <scope>NUCLEOTIDE SEQUENCE [LARGE SCALE GENOMIC DNA]</scope>
    <source>
        <strain evidence="8 9">Ab134</strain>
        <plasmid evidence="8 9">pAb134-01</plasmid>
    </source>
</reference>
<protein>
    <submittedName>
        <fullName evidence="8">BCCT family transporter</fullName>
    </submittedName>
</protein>
<dbReference type="PANTHER" id="PTHR30047">
    <property type="entry name" value="HIGH-AFFINITY CHOLINE TRANSPORT PROTEIN-RELATED"/>
    <property type="match status" value="1"/>
</dbReference>
<feature type="transmembrane region" description="Helical" evidence="7">
    <location>
        <begin position="465"/>
        <end position="484"/>
    </location>
</feature>
<feature type="transmembrane region" description="Helical" evidence="7">
    <location>
        <begin position="65"/>
        <end position="83"/>
    </location>
</feature>
<feature type="transmembrane region" description="Helical" evidence="7">
    <location>
        <begin position="205"/>
        <end position="226"/>
    </location>
</feature>
<keyword evidence="8" id="KW-0614">Plasmid</keyword>
<evidence type="ECO:0000256" key="3">
    <source>
        <dbReference type="ARBA" id="ARBA00022475"/>
    </source>
</evidence>
<dbReference type="InterPro" id="IPR000060">
    <property type="entry name" value="BCCT_transptr"/>
</dbReference>
<keyword evidence="2" id="KW-0813">Transport</keyword>
<evidence type="ECO:0000256" key="7">
    <source>
        <dbReference type="SAM" id="Phobius"/>
    </source>
</evidence>
<feature type="transmembrane region" description="Helical" evidence="7">
    <location>
        <begin position="362"/>
        <end position="386"/>
    </location>
</feature>
<name>A0ABX8AT64_9HYPH</name>
<dbReference type="PANTHER" id="PTHR30047:SF11">
    <property type="entry name" value="L-CARNITINE_GAMMA-BUTYROBETAINE ANTIPORTER"/>
    <property type="match status" value="1"/>
</dbReference>
<evidence type="ECO:0000256" key="1">
    <source>
        <dbReference type="ARBA" id="ARBA00004651"/>
    </source>
</evidence>
<evidence type="ECO:0000256" key="2">
    <source>
        <dbReference type="ARBA" id="ARBA00022448"/>
    </source>
</evidence>
<evidence type="ECO:0000256" key="6">
    <source>
        <dbReference type="ARBA" id="ARBA00023136"/>
    </source>
</evidence>
<keyword evidence="4 7" id="KW-0812">Transmembrane</keyword>
<gene>
    <name evidence="8" type="ORF">KGB56_23365</name>
</gene>
<feature type="transmembrane region" description="Helical" evidence="7">
    <location>
        <begin position="104"/>
        <end position="124"/>
    </location>
</feature>
<evidence type="ECO:0000256" key="4">
    <source>
        <dbReference type="ARBA" id="ARBA00022692"/>
    </source>
</evidence>
<feature type="transmembrane region" description="Helical" evidence="7">
    <location>
        <begin position="232"/>
        <end position="256"/>
    </location>
</feature>
<feature type="transmembrane region" description="Helical" evidence="7">
    <location>
        <begin position="159"/>
        <end position="176"/>
    </location>
</feature>
<proteinExistence type="predicted"/>
<geneLocation type="plasmid" evidence="8 9">
    <name>pAb134-01</name>
</geneLocation>
<keyword evidence="9" id="KW-1185">Reference proteome</keyword>
<organism evidence="8 9">
    <name type="scientific">Pseudovibrio brasiliensis</name>
    <dbReference type="NCBI Taxonomy" id="1898042"/>
    <lineage>
        <taxon>Bacteria</taxon>
        <taxon>Pseudomonadati</taxon>
        <taxon>Pseudomonadota</taxon>
        <taxon>Alphaproteobacteria</taxon>
        <taxon>Hyphomicrobiales</taxon>
        <taxon>Stappiaceae</taxon>
        <taxon>Pseudovibrio</taxon>
    </lineage>
</organism>
<evidence type="ECO:0000256" key="5">
    <source>
        <dbReference type="ARBA" id="ARBA00022989"/>
    </source>
</evidence>
<feature type="transmembrane region" description="Helical" evidence="7">
    <location>
        <begin position="26"/>
        <end position="45"/>
    </location>
</feature>